<name>A0A4R9AD90_9MICO</name>
<dbReference type="PANTHER" id="PTHR38445:SF7">
    <property type="entry name" value="GNTR-FAMILY TRANSCRIPTIONAL REGULATOR"/>
    <property type="match status" value="1"/>
</dbReference>
<evidence type="ECO:0000313" key="5">
    <source>
        <dbReference type="EMBL" id="TFD57659.1"/>
    </source>
</evidence>
<accession>A0A4R9AD90</accession>
<gene>
    <name evidence="5" type="ORF">E3T39_12775</name>
</gene>
<dbReference type="SUPFAM" id="SSF46785">
    <property type="entry name" value="Winged helix' DNA-binding domain"/>
    <property type="match status" value="1"/>
</dbReference>
<keyword evidence="1" id="KW-0805">Transcription regulation</keyword>
<dbReference type="Gene3D" id="1.10.10.10">
    <property type="entry name" value="Winged helix-like DNA-binding domain superfamily/Winged helix DNA-binding domain"/>
    <property type="match status" value="1"/>
</dbReference>
<evidence type="ECO:0000313" key="6">
    <source>
        <dbReference type="Proteomes" id="UP000298170"/>
    </source>
</evidence>
<evidence type="ECO:0000256" key="3">
    <source>
        <dbReference type="ARBA" id="ARBA00023163"/>
    </source>
</evidence>
<dbReference type="InterPro" id="IPR036388">
    <property type="entry name" value="WH-like_DNA-bd_sf"/>
</dbReference>
<protein>
    <submittedName>
        <fullName evidence="5">GntR family transcriptional regulator</fullName>
    </submittedName>
</protein>
<evidence type="ECO:0000256" key="1">
    <source>
        <dbReference type="ARBA" id="ARBA00023015"/>
    </source>
</evidence>
<dbReference type="InterPro" id="IPR036390">
    <property type="entry name" value="WH_DNA-bd_sf"/>
</dbReference>
<dbReference type="GO" id="GO:0003700">
    <property type="term" value="F:DNA-binding transcription factor activity"/>
    <property type="evidence" value="ECO:0007669"/>
    <property type="project" value="InterPro"/>
</dbReference>
<dbReference type="AlphaFoldDB" id="A0A4R9AD90"/>
<dbReference type="Proteomes" id="UP000298170">
    <property type="component" value="Unassembled WGS sequence"/>
</dbReference>
<feature type="domain" description="HTH gntR-type" evidence="4">
    <location>
        <begin position="11"/>
        <end position="79"/>
    </location>
</feature>
<dbReference type="GO" id="GO:0003677">
    <property type="term" value="F:DNA binding"/>
    <property type="evidence" value="ECO:0007669"/>
    <property type="project" value="UniProtKB-KW"/>
</dbReference>
<keyword evidence="2" id="KW-0238">DNA-binding</keyword>
<keyword evidence="6" id="KW-1185">Reference proteome</keyword>
<reference evidence="5 6" key="1">
    <citation type="submission" date="2019-03" db="EMBL/GenBank/DDBJ databases">
        <title>Genomics of glacier-inhabiting Cryobacterium strains.</title>
        <authorList>
            <person name="Liu Q."/>
            <person name="Xin Y.-H."/>
        </authorList>
    </citation>
    <scope>NUCLEOTIDE SEQUENCE [LARGE SCALE GENOMIC DNA]</scope>
    <source>
        <strain evidence="5 6">Sr39</strain>
    </source>
</reference>
<dbReference type="OrthoDB" id="3192286at2"/>
<evidence type="ECO:0000259" key="4">
    <source>
        <dbReference type="PROSITE" id="PS50949"/>
    </source>
</evidence>
<dbReference type="SMART" id="SM00345">
    <property type="entry name" value="HTH_GNTR"/>
    <property type="match status" value="1"/>
</dbReference>
<dbReference type="EMBL" id="SOHJ01000013">
    <property type="protein sequence ID" value="TFD57659.1"/>
    <property type="molecule type" value="Genomic_DNA"/>
</dbReference>
<keyword evidence="3" id="KW-0804">Transcription</keyword>
<dbReference type="CDD" id="cd07377">
    <property type="entry name" value="WHTH_GntR"/>
    <property type="match status" value="1"/>
</dbReference>
<dbReference type="Pfam" id="PF00392">
    <property type="entry name" value="GntR"/>
    <property type="match status" value="1"/>
</dbReference>
<evidence type="ECO:0000256" key="2">
    <source>
        <dbReference type="ARBA" id="ARBA00023125"/>
    </source>
</evidence>
<comment type="caution">
    <text evidence="5">The sequence shown here is derived from an EMBL/GenBank/DDBJ whole genome shotgun (WGS) entry which is preliminary data.</text>
</comment>
<proteinExistence type="predicted"/>
<organism evidence="5 6">
    <name type="scientific">Cryobacterium suzukii</name>
    <dbReference type="NCBI Taxonomy" id="1259198"/>
    <lineage>
        <taxon>Bacteria</taxon>
        <taxon>Bacillati</taxon>
        <taxon>Actinomycetota</taxon>
        <taxon>Actinomycetes</taxon>
        <taxon>Micrococcales</taxon>
        <taxon>Microbacteriaceae</taxon>
        <taxon>Cryobacterium</taxon>
    </lineage>
</organism>
<sequence length="115" mass="12812">MLVRIDHGSEVPLGKQIAVQIRSGIAEGSVQIGERLPPARELAQALGVNMHTVLRAYGRLREEGIVEMRQGRGAWVRARTSPEHAHLTRLAEKILAEAYELGLTRADVIRLMERI</sequence>
<dbReference type="PROSITE" id="PS50949">
    <property type="entry name" value="HTH_GNTR"/>
    <property type="match status" value="1"/>
</dbReference>
<dbReference type="PANTHER" id="PTHR38445">
    <property type="entry name" value="HTH-TYPE TRANSCRIPTIONAL REPRESSOR YTRA"/>
    <property type="match status" value="1"/>
</dbReference>
<dbReference type="RefSeq" id="WP_134515936.1">
    <property type="nucleotide sequence ID" value="NZ_SOHJ01000013.1"/>
</dbReference>
<dbReference type="InterPro" id="IPR000524">
    <property type="entry name" value="Tscrpt_reg_HTH_GntR"/>
</dbReference>